<evidence type="ECO:0000313" key="7">
    <source>
        <dbReference type="Proteomes" id="UP001623232"/>
    </source>
</evidence>
<evidence type="ECO:0000256" key="4">
    <source>
        <dbReference type="ARBA" id="ARBA00023163"/>
    </source>
</evidence>
<dbReference type="SUPFAM" id="SSF46785">
    <property type="entry name" value="Winged helix' DNA-binding domain"/>
    <property type="match status" value="1"/>
</dbReference>
<reference evidence="6 7" key="1">
    <citation type="submission" date="2023-04" db="EMBL/GenBank/DDBJ databases">
        <title>Complete genome sequence of Alisedimentitalea scapharcae.</title>
        <authorList>
            <person name="Rong J.-C."/>
            <person name="Yi M.-L."/>
            <person name="Zhao Q."/>
        </authorList>
    </citation>
    <scope>NUCLEOTIDE SEQUENCE [LARGE SCALE GENOMIC DNA]</scope>
    <source>
        <strain evidence="6 7">KCTC 42119</strain>
    </source>
</reference>
<evidence type="ECO:0000259" key="5">
    <source>
        <dbReference type="PROSITE" id="PS50931"/>
    </source>
</evidence>
<sequence>MTNLPSLPALRAFEAAARLGSFQAAAEALGVSPTAISHHVRGLEARLDVQLFTRGTRQVHLTDEGERLAHGATTAFRVLEASVESVLNRPRQKPKIRIALGPSFATRWLLPRFAEFCDQFPAVELELVQTPLLVSPQNVDADIFITWGDGSFPGMIAEPLVNVLSAPVASPGLLARLGRPDRPSDLFRYPLIHQRDTLGWNAWFMGANVTPPTLHGPVIEDTNVVLQAAIAGQGVVMGWVPLINAELENGTLVQLFDAVLSENRAYHLVRRKSDPREAEVSAICTWLLAQAEM</sequence>
<keyword evidence="2" id="KW-0805">Transcription regulation</keyword>
<dbReference type="InterPro" id="IPR000847">
    <property type="entry name" value="LysR_HTH_N"/>
</dbReference>
<dbReference type="InterPro" id="IPR005119">
    <property type="entry name" value="LysR_subst-bd"/>
</dbReference>
<dbReference type="Pfam" id="PF00126">
    <property type="entry name" value="HTH_1"/>
    <property type="match status" value="1"/>
</dbReference>
<gene>
    <name evidence="6" type="ORF">QEZ52_16225</name>
</gene>
<dbReference type="SUPFAM" id="SSF53850">
    <property type="entry name" value="Periplasmic binding protein-like II"/>
    <property type="match status" value="1"/>
</dbReference>
<dbReference type="Proteomes" id="UP001623232">
    <property type="component" value="Chromosome"/>
</dbReference>
<keyword evidence="7" id="KW-1185">Reference proteome</keyword>
<organism evidence="6 7">
    <name type="scientific">Aliisedimentitalea scapharcae</name>
    <dbReference type="NCBI Taxonomy" id="1524259"/>
    <lineage>
        <taxon>Bacteria</taxon>
        <taxon>Pseudomonadati</taxon>
        <taxon>Pseudomonadota</taxon>
        <taxon>Alphaproteobacteria</taxon>
        <taxon>Rhodobacterales</taxon>
        <taxon>Roseobacteraceae</taxon>
        <taxon>Aliisedimentitalea</taxon>
    </lineage>
</organism>
<evidence type="ECO:0000256" key="3">
    <source>
        <dbReference type="ARBA" id="ARBA00023125"/>
    </source>
</evidence>
<dbReference type="InterPro" id="IPR036390">
    <property type="entry name" value="WH_DNA-bd_sf"/>
</dbReference>
<evidence type="ECO:0000256" key="2">
    <source>
        <dbReference type="ARBA" id="ARBA00023015"/>
    </source>
</evidence>
<proteinExistence type="inferred from homology"/>
<dbReference type="CDD" id="cd08432">
    <property type="entry name" value="PBP2_GcdR_TrpI_HvrB_AmpR_like"/>
    <property type="match status" value="1"/>
</dbReference>
<dbReference type="PANTHER" id="PTHR30537">
    <property type="entry name" value="HTH-TYPE TRANSCRIPTIONAL REGULATOR"/>
    <property type="match status" value="1"/>
</dbReference>
<evidence type="ECO:0000313" key="6">
    <source>
        <dbReference type="EMBL" id="WZK88138.1"/>
    </source>
</evidence>
<feature type="domain" description="HTH lysR-type" evidence="5">
    <location>
        <begin position="5"/>
        <end position="62"/>
    </location>
</feature>
<dbReference type="RefSeq" id="WP_406645507.1">
    <property type="nucleotide sequence ID" value="NZ_CP123584.1"/>
</dbReference>
<dbReference type="InterPro" id="IPR036388">
    <property type="entry name" value="WH-like_DNA-bd_sf"/>
</dbReference>
<dbReference type="Pfam" id="PF03466">
    <property type="entry name" value="LysR_substrate"/>
    <property type="match status" value="1"/>
</dbReference>
<dbReference type="PANTHER" id="PTHR30537:SF79">
    <property type="entry name" value="TRANSCRIPTIONAL REGULATOR-RELATED"/>
    <property type="match status" value="1"/>
</dbReference>
<keyword evidence="3" id="KW-0238">DNA-binding</keyword>
<keyword evidence="4" id="KW-0804">Transcription</keyword>
<dbReference type="InterPro" id="IPR058163">
    <property type="entry name" value="LysR-type_TF_proteobact-type"/>
</dbReference>
<name>A0ABZ2XQZ1_9RHOB</name>
<comment type="similarity">
    <text evidence="1">Belongs to the LysR transcriptional regulatory family.</text>
</comment>
<dbReference type="Gene3D" id="3.40.190.10">
    <property type="entry name" value="Periplasmic binding protein-like II"/>
    <property type="match status" value="2"/>
</dbReference>
<dbReference type="PROSITE" id="PS50931">
    <property type="entry name" value="HTH_LYSR"/>
    <property type="match status" value="1"/>
</dbReference>
<protein>
    <submittedName>
        <fullName evidence="6">LysR substrate-binding domain-containing protein</fullName>
    </submittedName>
</protein>
<dbReference type="EMBL" id="CP123584">
    <property type="protein sequence ID" value="WZK88138.1"/>
    <property type="molecule type" value="Genomic_DNA"/>
</dbReference>
<dbReference type="Gene3D" id="1.10.10.10">
    <property type="entry name" value="Winged helix-like DNA-binding domain superfamily/Winged helix DNA-binding domain"/>
    <property type="match status" value="1"/>
</dbReference>
<evidence type="ECO:0000256" key="1">
    <source>
        <dbReference type="ARBA" id="ARBA00009437"/>
    </source>
</evidence>
<accession>A0ABZ2XQZ1</accession>